<dbReference type="PANTHER" id="PTHR43434:SF1">
    <property type="entry name" value="PHOSPHOGLYCOLATE PHOSPHATASE"/>
    <property type="match status" value="1"/>
</dbReference>
<dbReference type="AlphaFoldDB" id="A0AAJ0U397"/>
<accession>A0AAJ0U397</accession>
<dbReference type="InterPro" id="IPR050155">
    <property type="entry name" value="HAD-like_hydrolase_sf"/>
</dbReference>
<dbReference type="SUPFAM" id="SSF56784">
    <property type="entry name" value="HAD-like"/>
    <property type="match status" value="1"/>
</dbReference>
<dbReference type="SFLD" id="SFLDS00003">
    <property type="entry name" value="Haloacid_Dehalogenase"/>
    <property type="match status" value="1"/>
</dbReference>
<dbReference type="InterPro" id="IPR023214">
    <property type="entry name" value="HAD_sf"/>
</dbReference>
<dbReference type="InterPro" id="IPR041492">
    <property type="entry name" value="HAD_2"/>
</dbReference>
<dbReference type="Gene3D" id="1.10.150.240">
    <property type="entry name" value="Putative phosphatase, domain 2"/>
    <property type="match status" value="1"/>
</dbReference>
<name>A0AAJ0U397_9GAMM</name>
<dbReference type="SFLD" id="SFLDG01129">
    <property type="entry name" value="C1.5:_HAD__Beta-PGM__Phosphata"/>
    <property type="match status" value="1"/>
</dbReference>
<evidence type="ECO:0000256" key="2">
    <source>
        <dbReference type="ARBA" id="ARBA00004818"/>
    </source>
</evidence>
<dbReference type="EMBL" id="NRSJ01000010">
    <property type="protein sequence ID" value="MBK1704432.1"/>
    <property type="molecule type" value="Genomic_DNA"/>
</dbReference>
<dbReference type="InterPro" id="IPR036412">
    <property type="entry name" value="HAD-like_sf"/>
</dbReference>
<evidence type="ECO:0000313" key="5">
    <source>
        <dbReference type="EMBL" id="MBK1704432.1"/>
    </source>
</evidence>
<dbReference type="Pfam" id="PF13419">
    <property type="entry name" value="HAD_2"/>
    <property type="match status" value="1"/>
</dbReference>
<dbReference type="GO" id="GO:0005829">
    <property type="term" value="C:cytosol"/>
    <property type="evidence" value="ECO:0007669"/>
    <property type="project" value="TreeGrafter"/>
</dbReference>
<evidence type="ECO:0000256" key="4">
    <source>
        <dbReference type="ARBA" id="ARBA00013078"/>
    </source>
</evidence>
<comment type="pathway">
    <text evidence="2">Organic acid metabolism; glycolate biosynthesis; glycolate from 2-phosphoglycolate: step 1/1.</text>
</comment>
<dbReference type="GO" id="GO:0006281">
    <property type="term" value="P:DNA repair"/>
    <property type="evidence" value="ECO:0007669"/>
    <property type="project" value="TreeGrafter"/>
</dbReference>
<dbReference type="Gene3D" id="3.40.50.1000">
    <property type="entry name" value="HAD superfamily/HAD-like"/>
    <property type="match status" value="1"/>
</dbReference>
<dbReference type="PANTHER" id="PTHR43434">
    <property type="entry name" value="PHOSPHOGLYCOLATE PHOSPHATASE"/>
    <property type="match status" value="1"/>
</dbReference>
<evidence type="ECO:0000256" key="3">
    <source>
        <dbReference type="ARBA" id="ARBA00006171"/>
    </source>
</evidence>
<evidence type="ECO:0000256" key="1">
    <source>
        <dbReference type="ARBA" id="ARBA00000830"/>
    </source>
</evidence>
<dbReference type="GO" id="GO:0008967">
    <property type="term" value="F:phosphoglycolate phosphatase activity"/>
    <property type="evidence" value="ECO:0007669"/>
    <property type="project" value="UniProtKB-EC"/>
</dbReference>
<comment type="caution">
    <text evidence="5">The sequence shown here is derived from an EMBL/GenBank/DDBJ whole genome shotgun (WGS) entry which is preliminary data.</text>
</comment>
<gene>
    <name evidence="5" type="ORF">CKO40_07750</name>
</gene>
<comment type="catalytic activity">
    <reaction evidence="1">
        <text>2-phosphoglycolate + H2O = glycolate + phosphate</text>
        <dbReference type="Rhea" id="RHEA:14369"/>
        <dbReference type="ChEBI" id="CHEBI:15377"/>
        <dbReference type="ChEBI" id="CHEBI:29805"/>
        <dbReference type="ChEBI" id="CHEBI:43474"/>
        <dbReference type="ChEBI" id="CHEBI:58033"/>
        <dbReference type="EC" id="3.1.3.18"/>
    </reaction>
</comment>
<reference evidence="5" key="1">
    <citation type="submission" date="2017-08" db="EMBL/GenBank/DDBJ databases">
        <authorList>
            <person name="Imhoff J.F."/>
            <person name="Rahn T."/>
            <person name="Kuenzel S."/>
            <person name="Neulinger S.C."/>
        </authorList>
    </citation>
    <scope>NUCLEOTIDE SEQUENCE</scope>
    <source>
        <strain evidence="5">DSM 11080</strain>
    </source>
</reference>
<proteinExistence type="inferred from homology"/>
<organism evidence="5 6">
    <name type="scientific">Halochromatium glycolicum</name>
    <dbReference type="NCBI Taxonomy" id="85075"/>
    <lineage>
        <taxon>Bacteria</taxon>
        <taxon>Pseudomonadati</taxon>
        <taxon>Pseudomonadota</taxon>
        <taxon>Gammaproteobacteria</taxon>
        <taxon>Chromatiales</taxon>
        <taxon>Chromatiaceae</taxon>
        <taxon>Halochromatium</taxon>
    </lineage>
</organism>
<sequence length="244" mass="27821">MFTNERLVILDADGTTIDAFRAIEKTFAHHGMDIGPLARFQKRRNLFKYLGGFKEMPQNLRRQIGPGRRTKIIATLTEVYREEASMFDGIETLMRRLATADDVRVGIVTRNITIEPLATLTRLFERHGIEPDLLDFLVHLPLSENKLAYFRQTRERFGINPACSFACGDEAKDFRAAVNSGMHPFMVSYGFEDFERLHDKHEIPVEVISRSPDELAWRVLHALRLEPIPLRPTAAADLDAVAAE</sequence>
<dbReference type="EC" id="3.1.3.18" evidence="4"/>
<evidence type="ECO:0000313" key="6">
    <source>
        <dbReference type="Proteomes" id="UP001296776"/>
    </source>
</evidence>
<protein>
    <recommendedName>
        <fullName evidence="4">phosphoglycolate phosphatase</fullName>
        <ecNumber evidence="4">3.1.3.18</ecNumber>
    </recommendedName>
</protein>
<comment type="similarity">
    <text evidence="3">Belongs to the HAD-like hydrolase superfamily. CbbY/CbbZ/Gph/YieH family.</text>
</comment>
<reference evidence="5" key="2">
    <citation type="journal article" date="2020" name="Microorganisms">
        <title>Osmotic Adaptation and Compatible Solute Biosynthesis of Phototrophic Bacteria as Revealed from Genome Analyses.</title>
        <authorList>
            <person name="Imhoff J.F."/>
            <person name="Rahn T."/>
            <person name="Kunzel S."/>
            <person name="Keller A."/>
            <person name="Neulinger S.C."/>
        </authorList>
    </citation>
    <scope>NUCLEOTIDE SEQUENCE</scope>
    <source>
        <strain evidence="5">DSM 11080</strain>
    </source>
</reference>
<dbReference type="RefSeq" id="WP_200345632.1">
    <property type="nucleotide sequence ID" value="NZ_NRSJ01000010.1"/>
</dbReference>
<keyword evidence="6" id="KW-1185">Reference proteome</keyword>
<dbReference type="InterPro" id="IPR023198">
    <property type="entry name" value="PGP-like_dom2"/>
</dbReference>
<dbReference type="Proteomes" id="UP001296776">
    <property type="component" value="Unassembled WGS sequence"/>
</dbReference>